<accession>A0ABQ5W5T6</accession>
<dbReference type="RefSeq" id="WP_284340582.1">
    <property type="nucleotide sequence ID" value="NZ_BSNS01000011.1"/>
</dbReference>
<keyword evidence="2" id="KW-1185">Reference proteome</keyword>
<name>A0ABQ5W5T6_9HYPH</name>
<evidence type="ECO:0000313" key="1">
    <source>
        <dbReference type="EMBL" id="GLQ55154.1"/>
    </source>
</evidence>
<evidence type="ECO:0000313" key="2">
    <source>
        <dbReference type="Proteomes" id="UP001156691"/>
    </source>
</evidence>
<dbReference type="Proteomes" id="UP001156691">
    <property type="component" value="Unassembled WGS sequence"/>
</dbReference>
<protein>
    <submittedName>
        <fullName evidence="1">Uncharacterized protein</fullName>
    </submittedName>
</protein>
<proteinExistence type="predicted"/>
<comment type="caution">
    <text evidence="1">The sequence shown here is derived from an EMBL/GenBank/DDBJ whole genome shotgun (WGS) entry which is preliminary data.</text>
</comment>
<sequence>MRWTKGRLKFRSATRQVRLAGLGVFCILLLTGNVGVALAQDAIGRFHAACTRSATLMGITQSQPEGLDRLCECLSADFEANLSPADIDTLSRDLLGALTPQQRAADPEYERLSTYGGKAVSACLMIEGFEDGARAPQAQ</sequence>
<gene>
    <name evidence="1" type="ORF">GCM10010862_24130</name>
</gene>
<dbReference type="EMBL" id="BSNS01000011">
    <property type="protein sequence ID" value="GLQ55154.1"/>
    <property type="molecule type" value="Genomic_DNA"/>
</dbReference>
<reference evidence="2" key="1">
    <citation type="journal article" date="2019" name="Int. J. Syst. Evol. Microbiol.">
        <title>The Global Catalogue of Microorganisms (GCM) 10K type strain sequencing project: providing services to taxonomists for standard genome sequencing and annotation.</title>
        <authorList>
            <consortium name="The Broad Institute Genomics Platform"/>
            <consortium name="The Broad Institute Genome Sequencing Center for Infectious Disease"/>
            <person name="Wu L."/>
            <person name="Ma J."/>
        </authorList>
    </citation>
    <scope>NUCLEOTIDE SEQUENCE [LARGE SCALE GENOMIC DNA]</scope>
    <source>
        <strain evidence="2">NBRC 112416</strain>
    </source>
</reference>
<organism evidence="1 2">
    <name type="scientific">Devosia nitrariae</name>
    <dbReference type="NCBI Taxonomy" id="2071872"/>
    <lineage>
        <taxon>Bacteria</taxon>
        <taxon>Pseudomonadati</taxon>
        <taxon>Pseudomonadota</taxon>
        <taxon>Alphaproteobacteria</taxon>
        <taxon>Hyphomicrobiales</taxon>
        <taxon>Devosiaceae</taxon>
        <taxon>Devosia</taxon>
    </lineage>
</organism>